<dbReference type="Pfam" id="PF04142">
    <property type="entry name" value="Nuc_sug_transp"/>
    <property type="match status" value="1"/>
</dbReference>
<dbReference type="WBParaSite" id="ASIM_0000446801-mRNA-1">
    <property type="protein sequence ID" value="ASIM_0000446801-mRNA-1"/>
    <property type="gene ID" value="ASIM_0000446801"/>
</dbReference>
<proteinExistence type="inferred from homology"/>
<organism evidence="8">
    <name type="scientific">Anisakis simplex</name>
    <name type="common">Herring worm</name>
    <dbReference type="NCBI Taxonomy" id="6269"/>
    <lineage>
        <taxon>Eukaryota</taxon>
        <taxon>Metazoa</taxon>
        <taxon>Ecdysozoa</taxon>
        <taxon>Nematoda</taxon>
        <taxon>Chromadorea</taxon>
        <taxon>Rhabditida</taxon>
        <taxon>Spirurina</taxon>
        <taxon>Ascaridomorpha</taxon>
        <taxon>Ascaridoidea</taxon>
        <taxon>Anisakidae</taxon>
        <taxon>Anisakis</taxon>
        <taxon>Anisakis simplex complex</taxon>
    </lineage>
</organism>
<dbReference type="InterPro" id="IPR037185">
    <property type="entry name" value="EmrE-like"/>
</dbReference>
<name>A0A0M3JA48_ANISI</name>
<dbReference type="NCBIfam" id="TIGR00803">
    <property type="entry name" value="nst"/>
    <property type="match status" value="1"/>
</dbReference>
<dbReference type="InterPro" id="IPR007271">
    <property type="entry name" value="Nuc_sug_transpt"/>
</dbReference>
<reference evidence="8" key="1">
    <citation type="submission" date="2017-02" db="UniProtKB">
        <authorList>
            <consortium name="WormBaseParasite"/>
        </authorList>
    </citation>
    <scope>IDENTIFICATION</scope>
</reference>
<keyword evidence="4 7" id="KW-0812">Transmembrane</keyword>
<evidence type="ECO:0000256" key="3">
    <source>
        <dbReference type="ARBA" id="ARBA00022597"/>
    </source>
</evidence>
<evidence type="ECO:0000256" key="7">
    <source>
        <dbReference type="SAM" id="Phobius"/>
    </source>
</evidence>
<dbReference type="GO" id="GO:0015165">
    <property type="term" value="F:pyrimidine nucleotide-sugar transmembrane transporter activity"/>
    <property type="evidence" value="ECO:0007669"/>
    <property type="project" value="InterPro"/>
</dbReference>
<comment type="similarity">
    <text evidence="2">Belongs to the nucleotide-sugar transporter family. SLC35A subfamily.</text>
</comment>
<keyword evidence="6 7" id="KW-0472">Membrane</keyword>
<sequence>LLPQITDQRASWIRQILKLLFSRFSKIIGEFMVQFKAAIWDNPMETAKICVPAVIYTFQNNLYYIALSHLEAATVCLVYQFKIFTTAILLCVMLKKRLTKQQWLALVLMAIGVANVQLQYEPPKSTNRIQQYPAIGFLCVISMCFTSAFAGDDVNIWMQNIRLSLISIPISAVSV</sequence>
<evidence type="ECO:0000313" key="8">
    <source>
        <dbReference type="WBParaSite" id="ASIM_0000446801-mRNA-1"/>
    </source>
</evidence>
<dbReference type="AlphaFoldDB" id="A0A0M3JA48"/>
<comment type="subcellular location">
    <subcellularLocation>
        <location evidence="1">Membrane</location>
        <topology evidence="1">Multi-pass membrane protein</topology>
    </subcellularLocation>
</comment>
<keyword evidence="5 7" id="KW-1133">Transmembrane helix</keyword>
<dbReference type="PANTHER" id="PTHR10231">
    <property type="entry name" value="NUCLEOTIDE-SUGAR TRANSMEMBRANE TRANSPORTER"/>
    <property type="match status" value="1"/>
</dbReference>
<evidence type="ECO:0000256" key="6">
    <source>
        <dbReference type="ARBA" id="ARBA00023136"/>
    </source>
</evidence>
<protein>
    <submittedName>
        <fullName evidence="8">UDP-galactose transporter</fullName>
    </submittedName>
</protein>
<dbReference type="SUPFAM" id="SSF103481">
    <property type="entry name" value="Multidrug resistance efflux transporter EmrE"/>
    <property type="match status" value="1"/>
</dbReference>
<evidence type="ECO:0000256" key="1">
    <source>
        <dbReference type="ARBA" id="ARBA00004141"/>
    </source>
</evidence>
<dbReference type="Gene3D" id="1.10.3730.20">
    <property type="match status" value="1"/>
</dbReference>
<feature type="transmembrane region" description="Helical" evidence="7">
    <location>
        <begin position="103"/>
        <end position="120"/>
    </location>
</feature>
<accession>A0A0M3JA48</accession>
<evidence type="ECO:0000256" key="4">
    <source>
        <dbReference type="ARBA" id="ARBA00022692"/>
    </source>
</evidence>
<keyword evidence="3" id="KW-0813">Transport</keyword>
<evidence type="ECO:0000256" key="5">
    <source>
        <dbReference type="ARBA" id="ARBA00022989"/>
    </source>
</evidence>
<feature type="transmembrane region" description="Helical" evidence="7">
    <location>
        <begin position="132"/>
        <end position="151"/>
    </location>
</feature>
<dbReference type="GO" id="GO:0000139">
    <property type="term" value="C:Golgi membrane"/>
    <property type="evidence" value="ECO:0007669"/>
    <property type="project" value="InterPro"/>
</dbReference>
<evidence type="ECO:0000256" key="2">
    <source>
        <dbReference type="ARBA" id="ARBA00009976"/>
    </source>
</evidence>
<keyword evidence="3" id="KW-0762">Sugar transport</keyword>